<reference evidence="3 4" key="2">
    <citation type="journal article" date="2016" name="Microb. Ecol.">
        <title>Genome Characteristics of a Novel Type I Methanotroph (Sn10-6) Isolated from a Flooded Indian Rice Field.</title>
        <authorList>
            <person name="Rahalkar M.C."/>
            <person name="Pandit P.S."/>
            <person name="Dhakephalkar P.K."/>
            <person name="Pore S."/>
            <person name="Arora P."/>
            <person name="Kapse N."/>
        </authorList>
    </citation>
    <scope>NUCLEOTIDE SEQUENCE [LARGE SCALE GENOMIC DNA]</scope>
    <source>
        <strain evidence="3 4">Sn10-6</strain>
    </source>
</reference>
<dbReference type="SMART" id="SM00382">
    <property type="entry name" value="AAA"/>
    <property type="match status" value="1"/>
</dbReference>
<dbReference type="SUPFAM" id="SSF52540">
    <property type="entry name" value="P-loop containing nucleoside triphosphate hydrolases"/>
    <property type="match status" value="1"/>
</dbReference>
<organism evidence="3 4">
    <name type="scientific">Methylocucumis oryzae</name>
    <dbReference type="NCBI Taxonomy" id="1632867"/>
    <lineage>
        <taxon>Bacteria</taxon>
        <taxon>Pseudomonadati</taxon>
        <taxon>Pseudomonadota</taxon>
        <taxon>Gammaproteobacteria</taxon>
        <taxon>Methylococcales</taxon>
        <taxon>Methylococcaceae</taxon>
        <taxon>Methylocucumis</taxon>
    </lineage>
</organism>
<dbReference type="Pfam" id="PF13401">
    <property type="entry name" value="AAA_22"/>
    <property type="match status" value="1"/>
</dbReference>
<keyword evidence="1" id="KW-1133">Transmembrane helix</keyword>
<keyword evidence="1" id="KW-0812">Transmembrane</keyword>
<comment type="caution">
    <text evidence="3">The sequence shown here is derived from an EMBL/GenBank/DDBJ whole genome shotgun (WGS) entry which is preliminary data.</text>
</comment>
<evidence type="ECO:0000259" key="2">
    <source>
        <dbReference type="SMART" id="SM00382"/>
    </source>
</evidence>
<feature type="domain" description="AAA+ ATPase" evidence="2">
    <location>
        <begin position="44"/>
        <end position="179"/>
    </location>
</feature>
<dbReference type="PANTHER" id="PTHR35894">
    <property type="entry name" value="GENERAL SECRETION PATHWAY PROTEIN A-RELATED"/>
    <property type="match status" value="1"/>
</dbReference>
<reference evidence="4" key="1">
    <citation type="submission" date="2015-03" db="EMBL/GenBank/DDBJ databases">
        <title>Draft genome sequence of a novel methanotroph (Sn10-6) isolated from flooded ricefield rhizosphere in India.</title>
        <authorList>
            <person name="Pandit P.S."/>
            <person name="Pore S.D."/>
            <person name="Arora P."/>
            <person name="Kapse N.G."/>
            <person name="Dhakephalkar P.K."/>
            <person name="Rahalkar M.C."/>
        </authorList>
    </citation>
    <scope>NUCLEOTIDE SEQUENCE [LARGE SCALE GENOMIC DNA]</scope>
    <source>
        <strain evidence="4">Sn10-6</strain>
    </source>
</reference>
<dbReference type="Proteomes" id="UP000033684">
    <property type="component" value="Unassembled WGS sequence"/>
</dbReference>
<protein>
    <recommendedName>
        <fullName evidence="2">AAA+ ATPase domain-containing protein</fullName>
    </recommendedName>
</protein>
<dbReference type="EMBL" id="LAJX01000096">
    <property type="protein sequence ID" value="KJV06664.1"/>
    <property type="molecule type" value="Genomic_DNA"/>
</dbReference>
<name>A0A0F3IM99_9GAMM</name>
<evidence type="ECO:0000313" key="3">
    <source>
        <dbReference type="EMBL" id="KJV06664.1"/>
    </source>
</evidence>
<keyword evidence="4" id="KW-1185">Reference proteome</keyword>
<evidence type="ECO:0000256" key="1">
    <source>
        <dbReference type="SAM" id="Phobius"/>
    </source>
</evidence>
<proteinExistence type="predicted"/>
<feature type="transmembrane region" description="Helical" evidence="1">
    <location>
        <begin position="119"/>
        <end position="142"/>
    </location>
</feature>
<dbReference type="InterPro" id="IPR003593">
    <property type="entry name" value="AAA+_ATPase"/>
</dbReference>
<keyword evidence="1" id="KW-0472">Membrane</keyword>
<dbReference type="RefSeq" id="WP_045779070.1">
    <property type="nucleotide sequence ID" value="NZ_LAJX01000096.1"/>
</dbReference>
<accession>A0A0F3IM99</accession>
<sequence>MVETDTFTYSKKKPDLQQTPEQLLLITPERSQKLDLLIHLITNLPQALVVCGPKGIGKTALLNALLDRKLDNWLYCQVSANAELSFESLQERLNQVFKSGKQSSLSQELLRIQSINRKLVLLIDNAGSLVPGLFTAIIQFAWANPALRIVFAMTPDDVHVKSSTDHLINDCHFVEIPPLSEPQCGVFLQQLAVKSWPQLPLGAINEELTRQVYTETHGIPGQIIAALPALTKRKRSISSFAWLMMAVVVLVGLA</sequence>
<gene>
    <name evidence="3" type="ORF">VZ94_09665</name>
</gene>
<dbReference type="PANTHER" id="PTHR35894:SF1">
    <property type="entry name" value="PHOSPHORIBULOKINASE _ URIDINE KINASE FAMILY"/>
    <property type="match status" value="1"/>
</dbReference>
<dbReference type="InterPro" id="IPR049945">
    <property type="entry name" value="AAA_22"/>
</dbReference>
<dbReference type="AlphaFoldDB" id="A0A0F3IM99"/>
<dbReference type="OrthoDB" id="6189127at2"/>
<dbReference type="Gene3D" id="3.40.50.300">
    <property type="entry name" value="P-loop containing nucleotide triphosphate hydrolases"/>
    <property type="match status" value="1"/>
</dbReference>
<dbReference type="InterPro" id="IPR027417">
    <property type="entry name" value="P-loop_NTPase"/>
</dbReference>
<dbReference type="InterPro" id="IPR052026">
    <property type="entry name" value="ExeA_AAA_ATPase_DNA-bind"/>
</dbReference>
<evidence type="ECO:0000313" key="4">
    <source>
        <dbReference type="Proteomes" id="UP000033684"/>
    </source>
</evidence>
<dbReference type="GO" id="GO:0016887">
    <property type="term" value="F:ATP hydrolysis activity"/>
    <property type="evidence" value="ECO:0007669"/>
    <property type="project" value="InterPro"/>
</dbReference>